<evidence type="ECO:0000256" key="2">
    <source>
        <dbReference type="ARBA" id="ARBA00022527"/>
    </source>
</evidence>
<feature type="region of interest" description="Disordered" evidence="9">
    <location>
        <begin position="630"/>
        <end position="668"/>
    </location>
</feature>
<gene>
    <name evidence="11" type="ORF">O181_018841</name>
</gene>
<dbReference type="Proteomes" id="UP000765509">
    <property type="component" value="Unassembled WGS sequence"/>
</dbReference>
<dbReference type="EC" id="2.7.11.1" evidence="1"/>
<dbReference type="InterPro" id="IPR008271">
    <property type="entry name" value="Ser/Thr_kinase_AS"/>
</dbReference>
<dbReference type="InterPro" id="IPR050494">
    <property type="entry name" value="Ser_Thr_dual-spec_kinase"/>
</dbReference>
<dbReference type="FunFam" id="1.10.510.10:FF:000078">
    <property type="entry name" value="Serine/threonine-protein kinase PRP4 homolog"/>
    <property type="match status" value="1"/>
</dbReference>
<dbReference type="GO" id="GO:0045292">
    <property type="term" value="P:mRNA cis splicing, via spliceosome"/>
    <property type="evidence" value="ECO:0007669"/>
    <property type="project" value="InterPro"/>
</dbReference>
<dbReference type="PANTHER" id="PTHR24058:SF103">
    <property type="entry name" value="SERINE_THREONINE-PROTEIN KINASE PRP4 HOMOLOG"/>
    <property type="match status" value="1"/>
</dbReference>
<reference evidence="11" key="1">
    <citation type="submission" date="2021-03" db="EMBL/GenBank/DDBJ databases">
        <title>Draft genome sequence of rust myrtle Austropuccinia psidii MF-1, a brazilian biotype.</title>
        <authorList>
            <person name="Quecine M.C."/>
            <person name="Pachon D.M.R."/>
            <person name="Bonatelli M.L."/>
            <person name="Correr F.H."/>
            <person name="Franceschini L.M."/>
            <person name="Leite T.F."/>
            <person name="Margarido G.R.A."/>
            <person name="Almeida C.A."/>
            <person name="Ferrarezi J.A."/>
            <person name="Labate C.A."/>
        </authorList>
    </citation>
    <scope>NUCLEOTIDE SEQUENCE</scope>
    <source>
        <strain evidence="11">MF-1</strain>
    </source>
</reference>
<feature type="region of interest" description="Disordered" evidence="9">
    <location>
        <begin position="567"/>
        <end position="589"/>
    </location>
</feature>
<keyword evidence="3" id="KW-0808">Transferase</keyword>
<sequence>MSDECNHHKFGPYFVRPIQPSIRRISTFHHQTYHLHHRHHLHHLYHLHHRHYRHHSLRQPSNTWGPYCLFLLSSHHLTFLLNLSISALVFGFQLMMIEAPRKRPFDSIHSSSSPKSSIRSRDDDNPWFRDPSQTSNQPKIRKALNTSPRPRDRHPMRSEPCGKEKGERQDKDDKQYPFHSSRRPDLKHQSPNRLEDNIKKSSLSHPDETVEDGEIPEYLNCPDTSPTPPLPTHSTKLDRERIREADRNRERGKERDRERDRDRERPHIREHPRDRDRDRDRFRDRTRDRDHDRNRDRDDFARDRQPDRDFHHDRDRRRDRDYGRSGHSPHLDSKQHSPHRTHNRRYEEERQKSSRHHYTHFDSVRHESDWRSSHHHSKSTIASENSSPPRITDKEDAREVEGGIEPVPQLTEDEILEQARRKRAEILAKHKQLAQSVNPCDVSTMTTGRNPLAFSHTLSSADPQTDSASSETQTAMCTKTIMQPIPLDFTAKLADSGNLPPNGRLDSETPQPTRRGSEHGSESVPGSPEPVTETNATFDLTQDPTNQQAAMNPVDDESIEIQHPLDQPTITGLGHQSISAADYNPDDDRRIDNERQQERQVNGQKIGELLPIETMHSAEILESYQANGAIEESGDEDDDADEDEDDMFAIGPSEKKPKKKKITVGENGKDFSNPSARYLPVINRAGADSEVVDNFDDADGYYRVILGELLDNGRYHVHANLGKGMFASVVRAKDTQTTAKDGKSGPTHDVAIKVVRSQESMYKAGQKETSILKKLQETDPNGKYHMIRLERTFEHRGHLCLVFEAMSMNLREVIKKFGKDVGINLRAVRAYAQQMFLALTLMKKCNIMHADLKPDNILVSETKAVLKVCDLGSASDVTENEITPYLVSRFYRAPEIILGLPYDCSIDIWSIGCTLYELYTGKILFPGRSNNHLLLLIMELKGRFNSKLLKKAKFSSVHFDEENGNFLSVEKNRITGADVIKSINIPNKPNQGLQSRLMPHHVTKKMQDSDLKMLSAFVDLLDKILSLEPSRRITPKEALNHPFIRGT</sequence>
<feature type="compositionally biased region" description="Basic and acidic residues" evidence="9">
    <location>
        <begin position="359"/>
        <end position="372"/>
    </location>
</feature>
<dbReference type="CDD" id="cd14135">
    <property type="entry name" value="STKc_PRP4"/>
    <property type="match status" value="1"/>
</dbReference>
<comment type="similarity">
    <text evidence="7">Belongs to the protein kinase superfamily. CMGC Ser/Thr protein kinase family.</text>
</comment>
<keyword evidence="6 8" id="KW-0067">ATP-binding</keyword>
<comment type="caution">
    <text evidence="11">The sequence shown here is derived from an EMBL/GenBank/DDBJ whole genome shotgun (WGS) entry which is preliminary data.</text>
</comment>
<feature type="compositionally biased region" description="Basic and acidic residues" evidence="9">
    <location>
        <begin position="235"/>
        <end position="335"/>
    </location>
</feature>
<evidence type="ECO:0000256" key="1">
    <source>
        <dbReference type="ARBA" id="ARBA00012513"/>
    </source>
</evidence>
<protein>
    <recommendedName>
        <fullName evidence="1">non-specific serine/threonine protein kinase</fullName>
        <ecNumber evidence="1">2.7.11.1</ecNumber>
    </recommendedName>
</protein>
<dbReference type="Gene3D" id="1.10.510.10">
    <property type="entry name" value="Transferase(Phosphotransferase) domain 1"/>
    <property type="match status" value="1"/>
</dbReference>
<evidence type="ECO:0000256" key="6">
    <source>
        <dbReference type="ARBA" id="ARBA00022840"/>
    </source>
</evidence>
<dbReference type="InterPro" id="IPR011009">
    <property type="entry name" value="Kinase-like_dom_sf"/>
</dbReference>
<dbReference type="GO" id="GO:0004674">
    <property type="term" value="F:protein serine/threonine kinase activity"/>
    <property type="evidence" value="ECO:0007669"/>
    <property type="project" value="UniProtKB-KW"/>
</dbReference>
<dbReference type="InterPro" id="IPR044092">
    <property type="entry name" value="STKc_PRP4"/>
</dbReference>
<feature type="compositionally biased region" description="Polar residues" evidence="9">
    <location>
        <begin position="379"/>
        <end position="389"/>
    </location>
</feature>
<feature type="compositionally biased region" description="Basic and acidic residues" evidence="9">
    <location>
        <begin position="391"/>
        <end position="401"/>
    </location>
</feature>
<dbReference type="GO" id="GO:0005524">
    <property type="term" value="F:ATP binding"/>
    <property type="evidence" value="ECO:0007669"/>
    <property type="project" value="UniProtKB-UniRule"/>
</dbReference>
<accession>A0A9Q3GTA8</accession>
<dbReference type="PROSITE" id="PS00108">
    <property type="entry name" value="PROTEIN_KINASE_ST"/>
    <property type="match status" value="1"/>
</dbReference>
<feature type="compositionally biased region" description="Polar residues" evidence="9">
    <location>
        <begin position="131"/>
        <end position="148"/>
    </location>
</feature>
<dbReference type="OrthoDB" id="9332038at2759"/>
<feature type="domain" description="Protein kinase" evidence="10">
    <location>
        <begin position="715"/>
        <end position="1044"/>
    </location>
</feature>
<dbReference type="SMART" id="SM00220">
    <property type="entry name" value="S_TKc"/>
    <property type="match status" value="1"/>
</dbReference>
<feature type="region of interest" description="Disordered" evidence="9">
    <location>
        <begin position="454"/>
        <end position="473"/>
    </location>
</feature>
<organism evidence="11 12">
    <name type="scientific">Austropuccinia psidii MF-1</name>
    <dbReference type="NCBI Taxonomy" id="1389203"/>
    <lineage>
        <taxon>Eukaryota</taxon>
        <taxon>Fungi</taxon>
        <taxon>Dikarya</taxon>
        <taxon>Basidiomycota</taxon>
        <taxon>Pucciniomycotina</taxon>
        <taxon>Pucciniomycetes</taxon>
        <taxon>Pucciniales</taxon>
        <taxon>Sphaerophragmiaceae</taxon>
        <taxon>Austropuccinia</taxon>
    </lineage>
</organism>
<evidence type="ECO:0000256" key="5">
    <source>
        <dbReference type="ARBA" id="ARBA00022777"/>
    </source>
</evidence>
<dbReference type="PROSITE" id="PS00107">
    <property type="entry name" value="PROTEIN_KINASE_ATP"/>
    <property type="match status" value="1"/>
</dbReference>
<dbReference type="AlphaFoldDB" id="A0A9Q3GTA8"/>
<dbReference type="EMBL" id="AVOT02005466">
    <property type="protein sequence ID" value="MBW0479126.1"/>
    <property type="molecule type" value="Genomic_DNA"/>
</dbReference>
<feature type="region of interest" description="Disordered" evidence="9">
    <location>
        <begin position="104"/>
        <end position="403"/>
    </location>
</feature>
<evidence type="ECO:0000256" key="7">
    <source>
        <dbReference type="ARBA" id="ARBA00023596"/>
    </source>
</evidence>
<feature type="compositionally biased region" description="Acidic residues" evidence="9">
    <location>
        <begin position="632"/>
        <end position="647"/>
    </location>
</feature>
<dbReference type="SUPFAM" id="SSF56112">
    <property type="entry name" value="Protein kinase-like (PK-like)"/>
    <property type="match status" value="1"/>
</dbReference>
<feature type="binding site" evidence="8">
    <location>
        <position position="753"/>
    </location>
    <ligand>
        <name>ATP</name>
        <dbReference type="ChEBI" id="CHEBI:30616"/>
    </ligand>
</feature>
<dbReference type="Pfam" id="PF00069">
    <property type="entry name" value="Pkinase"/>
    <property type="match status" value="1"/>
</dbReference>
<feature type="compositionally biased region" description="Polar residues" evidence="9">
    <location>
        <begin position="568"/>
        <end position="579"/>
    </location>
</feature>
<evidence type="ECO:0000313" key="12">
    <source>
        <dbReference type="Proteomes" id="UP000765509"/>
    </source>
</evidence>
<proteinExistence type="inferred from homology"/>
<keyword evidence="5" id="KW-0418">Kinase</keyword>
<dbReference type="PANTHER" id="PTHR24058">
    <property type="entry name" value="DUAL SPECIFICITY PROTEIN KINASE"/>
    <property type="match status" value="1"/>
</dbReference>
<evidence type="ECO:0000256" key="3">
    <source>
        <dbReference type="ARBA" id="ARBA00022679"/>
    </source>
</evidence>
<dbReference type="InterPro" id="IPR000719">
    <property type="entry name" value="Prot_kinase_dom"/>
</dbReference>
<keyword evidence="2" id="KW-0723">Serine/threonine-protein kinase</keyword>
<name>A0A9Q3GTA8_9BASI</name>
<evidence type="ECO:0000313" key="11">
    <source>
        <dbReference type="EMBL" id="MBW0479126.1"/>
    </source>
</evidence>
<keyword evidence="12" id="KW-1185">Reference proteome</keyword>
<evidence type="ECO:0000256" key="8">
    <source>
        <dbReference type="PROSITE-ProRule" id="PRU10141"/>
    </source>
</evidence>
<dbReference type="InterPro" id="IPR017441">
    <property type="entry name" value="Protein_kinase_ATP_BS"/>
</dbReference>
<evidence type="ECO:0000256" key="4">
    <source>
        <dbReference type="ARBA" id="ARBA00022741"/>
    </source>
</evidence>
<keyword evidence="4 8" id="KW-0547">Nucleotide-binding</keyword>
<feature type="region of interest" description="Disordered" evidence="9">
    <location>
        <begin position="492"/>
        <end position="536"/>
    </location>
</feature>
<evidence type="ECO:0000259" key="10">
    <source>
        <dbReference type="PROSITE" id="PS50011"/>
    </source>
</evidence>
<feature type="compositionally biased region" description="Basic and acidic residues" evidence="9">
    <location>
        <begin position="149"/>
        <end position="199"/>
    </location>
</feature>
<evidence type="ECO:0000256" key="9">
    <source>
        <dbReference type="SAM" id="MobiDB-lite"/>
    </source>
</evidence>
<feature type="compositionally biased region" description="Low complexity" evidence="9">
    <location>
        <begin position="107"/>
        <end position="117"/>
    </location>
</feature>
<feature type="compositionally biased region" description="Polar residues" evidence="9">
    <location>
        <begin position="456"/>
        <end position="473"/>
    </location>
</feature>
<dbReference type="PROSITE" id="PS50011">
    <property type="entry name" value="PROTEIN_KINASE_DOM"/>
    <property type="match status" value="1"/>
</dbReference>
<dbReference type="Gene3D" id="3.30.200.20">
    <property type="entry name" value="Phosphorylase Kinase, domain 1"/>
    <property type="match status" value="1"/>
</dbReference>